<dbReference type="PROSITE" id="PS00178">
    <property type="entry name" value="AA_TRNA_LIGASE_I"/>
    <property type="match status" value="1"/>
</dbReference>
<dbReference type="GO" id="GO:0006429">
    <property type="term" value="P:leucyl-tRNA aminoacylation"/>
    <property type="evidence" value="ECO:0007669"/>
    <property type="project" value="InterPro"/>
</dbReference>
<dbReference type="eggNOG" id="KOG0437">
    <property type="taxonomic scope" value="Eukaryota"/>
</dbReference>
<dbReference type="FunFam" id="1.10.730.10:FF:000020">
    <property type="entry name" value="Leucine--tRNA ligase cytoplasmic"/>
    <property type="match status" value="1"/>
</dbReference>
<organism evidence="13 14">
    <name type="scientific">Capsella rubella</name>
    <dbReference type="NCBI Taxonomy" id="81985"/>
    <lineage>
        <taxon>Eukaryota</taxon>
        <taxon>Viridiplantae</taxon>
        <taxon>Streptophyta</taxon>
        <taxon>Embryophyta</taxon>
        <taxon>Tracheophyta</taxon>
        <taxon>Spermatophyta</taxon>
        <taxon>Magnoliopsida</taxon>
        <taxon>eudicotyledons</taxon>
        <taxon>Gunneridae</taxon>
        <taxon>Pentapetalae</taxon>
        <taxon>rosids</taxon>
        <taxon>malvids</taxon>
        <taxon>Brassicales</taxon>
        <taxon>Brassicaceae</taxon>
        <taxon>Camelineae</taxon>
        <taxon>Capsella</taxon>
    </lineage>
</organism>
<evidence type="ECO:0000313" key="13">
    <source>
        <dbReference type="EMBL" id="EOA39529.1"/>
    </source>
</evidence>
<keyword evidence="14" id="KW-1185">Reference proteome</keyword>
<evidence type="ECO:0000256" key="1">
    <source>
        <dbReference type="ARBA" id="ARBA00005594"/>
    </source>
</evidence>
<feature type="domain" description="Aminoacyl-tRNA synthetase class Ia" evidence="11">
    <location>
        <begin position="192"/>
        <end position="754"/>
    </location>
</feature>
<evidence type="ECO:0000256" key="9">
    <source>
        <dbReference type="ARBA" id="ARBA00047469"/>
    </source>
</evidence>
<accession>R0IAV3</accession>
<dbReference type="SUPFAM" id="SSF52374">
    <property type="entry name" value="Nucleotidylyl transferase"/>
    <property type="match status" value="1"/>
</dbReference>
<evidence type="ECO:0000256" key="6">
    <source>
        <dbReference type="ARBA" id="ARBA00022917"/>
    </source>
</evidence>
<dbReference type="GO" id="GO:0004823">
    <property type="term" value="F:leucine-tRNA ligase activity"/>
    <property type="evidence" value="ECO:0007669"/>
    <property type="project" value="UniProtKB-EC"/>
</dbReference>
<dbReference type="GO" id="GO:0002161">
    <property type="term" value="F:aminoacyl-tRNA deacylase activity"/>
    <property type="evidence" value="ECO:0007669"/>
    <property type="project" value="InterPro"/>
</dbReference>
<feature type="domain" description="Aminoacyl-tRNA synthetase class Ia" evidence="11">
    <location>
        <begin position="21"/>
        <end position="103"/>
    </location>
</feature>
<dbReference type="KEGG" id="crb:17900228"/>
<comment type="similarity">
    <text evidence="1 10">Belongs to the class-I aminoacyl-tRNA synthetase family.</text>
</comment>
<dbReference type="PANTHER" id="PTHR45794">
    <property type="entry name" value="LEUCYL-TRNA SYNTHETASE"/>
    <property type="match status" value="1"/>
</dbReference>
<evidence type="ECO:0000256" key="8">
    <source>
        <dbReference type="ARBA" id="ARBA00030520"/>
    </source>
</evidence>
<reference evidence="14" key="1">
    <citation type="journal article" date="2013" name="Nat. Genet.">
        <title>The Capsella rubella genome and the genomic consequences of rapid mating system evolution.</title>
        <authorList>
            <person name="Slotte T."/>
            <person name="Hazzouri K.M."/>
            <person name="Agren J.A."/>
            <person name="Koenig D."/>
            <person name="Maumus F."/>
            <person name="Guo Y.L."/>
            <person name="Steige K."/>
            <person name="Platts A.E."/>
            <person name="Escobar J.S."/>
            <person name="Newman L.K."/>
            <person name="Wang W."/>
            <person name="Mandakova T."/>
            <person name="Vello E."/>
            <person name="Smith L.M."/>
            <person name="Henz S.R."/>
            <person name="Steffen J."/>
            <person name="Takuno S."/>
            <person name="Brandvain Y."/>
            <person name="Coop G."/>
            <person name="Andolfatto P."/>
            <person name="Hu T.T."/>
            <person name="Blanchette M."/>
            <person name="Clark R.M."/>
            <person name="Quesneville H."/>
            <person name="Nordborg M."/>
            <person name="Gaut B.S."/>
            <person name="Lysak M.A."/>
            <person name="Jenkins J."/>
            <person name="Grimwood J."/>
            <person name="Chapman J."/>
            <person name="Prochnik S."/>
            <person name="Shu S."/>
            <person name="Rokhsar D."/>
            <person name="Schmutz J."/>
            <person name="Weigel D."/>
            <person name="Wright S.I."/>
        </authorList>
    </citation>
    <scope>NUCLEOTIDE SEQUENCE [LARGE SCALE GENOMIC DNA]</scope>
    <source>
        <strain evidence="14">cv. Monte Gargano</strain>
    </source>
</reference>
<dbReference type="EMBL" id="KB870805">
    <property type="protein sequence ID" value="EOA39529.1"/>
    <property type="molecule type" value="Genomic_DNA"/>
</dbReference>
<dbReference type="GO" id="GO:0009791">
    <property type="term" value="P:post-embryonic development"/>
    <property type="evidence" value="ECO:0007669"/>
    <property type="project" value="UniProtKB-ARBA"/>
</dbReference>
<dbReference type="InterPro" id="IPR014729">
    <property type="entry name" value="Rossmann-like_a/b/a_fold"/>
</dbReference>
<dbReference type="Gene3D" id="3.90.740.10">
    <property type="entry name" value="Valyl/Leucyl/Isoleucyl-tRNA synthetase, editing domain"/>
    <property type="match status" value="1"/>
</dbReference>
<dbReference type="SUPFAM" id="SSF47323">
    <property type="entry name" value="Anticodon-binding domain of a subclass of class I aminoacyl-tRNA synthetases"/>
    <property type="match status" value="1"/>
</dbReference>
<feature type="domain" description="Methionyl/Valyl/Leucyl/Isoleucyl-tRNA synthetase anticodon-binding" evidence="12">
    <location>
        <begin position="794"/>
        <end position="924"/>
    </location>
</feature>
<dbReference type="GO" id="GO:0005524">
    <property type="term" value="F:ATP binding"/>
    <property type="evidence" value="ECO:0007669"/>
    <property type="project" value="UniProtKB-KW"/>
</dbReference>
<dbReference type="AlphaFoldDB" id="R0IAV3"/>
<evidence type="ECO:0000256" key="4">
    <source>
        <dbReference type="ARBA" id="ARBA00022741"/>
    </source>
</evidence>
<keyword evidence="5 10" id="KW-0067">ATP-binding</keyword>
<dbReference type="InterPro" id="IPR013155">
    <property type="entry name" value="M/V/L/I-tRNA-synth_anticd-bd"/>
</dbReference>
<dbReference type="Pfam" id="PF08264">
    <property type="entry name" value="Anticodon_1"/>
    <property type="match status" value="1"/>
</dbReference>
<evidence type="ECO:0000259" key="11">
    <source>
        <dbReference type="Pfam" id="PF00133"/>
    </source>
</evidence>
<dbReference type="GO" id="GO:0048608">
    <property type="term" value="P:reproductive structure development"/>
    <property type="evidence" value="ECO:0007669"/>
    <property type="project" value="UniProtKB-ARBA"/>
</dbReference>
<dbReference type="EC" id="6.1.1.4" evidence="2"/>
<dbReference type="Gene3D" id="3.40.50.620">
    <property type="entry name" value="HUPs"/>
    <property type="match status" value="1"/>
</dbReference>
<evidence type="ECO:0000313" key="14">
    <source>
        <dbReference type="Proteomes" id="UP000029121"/>
    </source>
</evidence>
<evidence type="ECO:0000259" key="12">
    <source>
        <dbReference type="Pfam" id="PF08264"/>
    </source>
</evidence>
<name>R0IAV3_9BRAS</name>
<comment type="catalytic activity">
    <reaction evidence="9">
        <text>tRNA(Leu) + L-leucine + ATP = L-leucyl-tRNA(Leu) + AMP + diphosphate</text>
        <dbReference type="Rhea" id="RHEA:11688"/>
        <dbReference type="Rhea" id="RHEA-COMP:9613"/>
        <dbReference type="Rhea" id="RHEA-COMP:9622"/>
        <dbReference type="ChEBI" id="CHEBI:30616"/>
        <dbReference type="ChEBI" id="CHEBI:33019"/>
        <dbReference type="ChEBI" id="CHEBI:57427"/>
        <dbReference type="ChEBI" id="CHEBI:78442"/>
        <dbReference type="ChEBI" id="CHEBI:78494"/>
        <dbReference type="ChEBI" id="CHEBI:456215"/>
        <dbReference type="EC" id="6.1.1.4"/>
    </reaction>
</comment>
<keyword evidence="6 10" id="KW-0648">Protein biosynthesis</keyword>
<evidence type="ECO:0000256" key="10">
    <source>
        <dbReference type="RuleBase" id="RU363035"/>
    </source>
</evidence>
<dbReference type="PANTHER" id="PTHR45794:SF1">
    <property type="entry name" value="LEUCINE--TRNA LIGASE, CYTOPLASMIC"/>
    <property type="match status" value="1"/>
</dbReference>
<dbReference type="InterPro" id="IPR009008">
    <property type="entry name" value="Val/Leu/Ile-tRNA-synth_edit"/>
</dbReference>
<evidence type="ECO:0000256" key="3">
    <source>
        <dbReference type="ARBA" id="ARBA00022598"/>
    </source>
</evidence>
<evidence type="ECO:0000256" key="7">
    <source>
        <dbReference type="ARBA" id="ARBA00023146"/>
    </source>
</evidence>
<protein>
    <recommendedName>
        <fullName evidence="2">leucine--tRNA ligase</fullName>
        <ecNumber evidence="2">6.1.1.4</ecNumber>
    </recommendedName>
    <alternativeName>
        <fullName evidence="8">Leucyl-tRNA synthetase</fullName>
    </alternativeName>
</protein>
<keyword evidence="7 10" id="KW-0030">Aminoacyl-tRNA synthetase</keyword>
<dbReference type="InterPro" id="IPR002300">
    <property type="entry name" value="aa-tRNA-synth_Ia"/>
</dbReference>
<dbReference type="NCBIfam" id="TIGR00395">
    <property type="entry name" value="leuS_arch"/>
    <property type="match status" value="1"/>
</dbReference>
<gene>
    <name evidence="13" type="ORF">CARUB_v10008148mg</name>
</gene>
<dbReference type="InterPro" id="IPR009080">
    <property type="entry name" value="tRNAsynth_Ia_anticodon-bd"/>
</dbReference>
<dbReference type="SUPFAM" id="SSF50677">
    <property type="entry name" value="ValRS/IleRS/LeuRS editing domain"/>
    <property type="match status" value="1"/>
</dbReference>
<sequence>MASDSKSYARRDRLLEIEVAVQKWWEDEQVFKAESRENLPKPGEKFFSTFPFPYMNGYLHIGHAFSLSKVDFASAYHRLRGANVLLPFGFHCTGMPIKASADKLSREIQQFGNPPVFTADDTKTNQAPQVLEESSDTPALPGQFKGKKSKVAAKSGGQVYQWEIMRSFGLTDSEIAEFQDPYKWLYYFPPLAMEDLKAYGLGCDWRRSFVTTDVNPFYDAFVRWQMRKLKSMGKVVKDRRYTIFSPLDGQPCADHDRATGEGVQPQEYTLIKMEVVKPFPLKLGPLEGKRVYLAAATLRPETMYGQTNAWVLPDGKYGAYEINETDVFILTERAALNLAYQNFSKIHQKPSCLVELTGYDLIGLPLRSPLAVNDIIYALPMMTILTNKGTGIVTSVPSDAPDDYMALKDLNGKPAFREKYGVKQEWLPSEIIPIINIPEFGDKAAERVCLDLKIASQNDKDKLVEAKRLTYLKGFTEGTMLIGEFVGRRVQDIKPIIKTKLIETGEAIIYSEPEKPVMSRSGDECVVALTDQWYITYGEPEWRKMAEECLSKMNLYSDETRHGFEHTLSWLNQWACSRSFGLGTRIPWDEQFLVESLSDSSLYMAYYTVSHFFHGGGDMYKGSKSLISPQQMNDDVWEYLFCDGPYPKSSDISSAVLSKMKQEFDYWYPLDLRVSGKDLIQNHLTFFIYNHTALMANRNWPRGIRCNGHIMLNSEKMSKSTGNFRTLRQAIEEFSATATRFSLADAGDGVDDANFVFETANAAILRLTKELTWMEEVLAAESSLRTGPPSTYADKVFENDMNIAIRLTEKAYKDCLFREALKNGFYDLQAARDEYRLSCGSGGMNHDLILTFMDVQTRLIEPICPQFAEYVWRKLLKKEGCVVTAGWPTSSEPDLVLKSANKYLQDSIVLMRKLLQKQLVGSKKGSKKGAQVTAVPEGKLKGLVYVNEQFDGWRAHCLRILQSNFDQQTCRFAPDAETLAELREILEKEGQKPETFKKIQMICMPFLKFKKDEAISIGIQALNLRLPFGEMDVLKSNMDLIKRQLGLEEVEIYSASNTDDVSKAGPLASVLTQTPPSPGSPTAIFVTSTSVCPPA</sequence>
<dbReference type="InterPro" id="IPR004493">
    <property type="entry name" value="Leu-tRNA-synth_Ia_arc/euk"/>
</dbReference>
<dbReference type="FunFam" id="3.90.740.10:FF:000001">
    <property type="entry name" value="Leucine--tRNA ligase, cytoplasmic"/>
    <property type="match status" value="1"/>
</dbReference>
<dbReference type="Pfam" id="PF00133">
    <property type="entry name" value="tRNA-synt_1"/>
    <property type="match status" value="2"/>
</dbReference>
<evidence type="ECO:0000256" key="2">
    <source>
        <dbReference type="ARBA" id="ARBA00013164"/>
    </source>
</evidence>
<dbReference type="OrthoDB" id="10249672at2759"/>
<proteinExistence type="inferred from homology"/>
<keyword evidence="3 10" id="KW-0436">Ligase</keyword>
<keyword evidence="4 10" id="KW-0547">Nucleotide-binding</keyword>
<dbReference type="Proteomes" id="UP000029121">
    <property type="component" value="Unassembled WGS sequence"/>
</dbReference>
<evidence type="ECO:0000256" key="5">
    <source>
        <dbReference type="ARBA" id="ARBA00022840"/>
    </source>
</evidence>
<dbReference type="STRING" id="81985.R0IAV3"/>
<dbReference type="CDD" id="cd07959">
    <property type="entry name" value="Anticodon_Ia_Leu_AEc"/>
    <property type="match status" value="1"/>
</dbReference>
<dbReference type="InterPro" id="IPR001412">
    <property type="entry name" value="aa-tRNA-synth_I_CS"/>
</dbReference>